<dbReference type="AlphaFoldDB" id="A0A0K8RMD9"/>
<name>A0A0K8RMD9_IXORI</name>
<dbReference type="EMBL" id="GADI01001755">
    <property type="protein sequence ID" value="JAA72053.1"/>
    <property type="molecule type" value="mRNA"/>
</dbReference>
<dbReference type="GO" id="GO:0008237">
    <property type="term" value="F:metallopeptidase activity"/>
    <property type="evidence" value="ECO:0007669"/>
    <property type="project" value="UniProtKB-KW"/>
</dbReference>
<dbReference type="Gene3D" id="3.40.390.10">
    <property type="entry name" value="Collagenase (Catalytic Domain)"/>
    <property type="match status" value="1"/>
</dbReference>
<evidence type="ECO:0000313" key="3">
    <source>
        <dbReference type="EMBL" id="JAA72053.1"/>
    </source>
</evidence>
<reference evidence="3" key="1">
    <citation type="submission" date="2012-12" db="EMBL/GenBank/DDBJ databases">
        <title>Identification and characterization of a phenylalanine ammonia-lyase gene family in Isatis indigotica Fort.</title>
        <authorList>
            <person name="Liu Q."/>
            <person name="Chen J."/>
            <person name="Zhou X."/>
            <person name="Di P."/>
            <person name="Xiao Y."/>
            <person name="Xuan H."/>
            <person name="Zhang L."/>
            <person name="Chen W."/>
        </authorList>
    </citation>
    <scope>NUCLEOTIDE SEQUENCE</scope>
    <source>
        <tissue evidence="3">Salivary gland</tissue>
    </source>
</reference>
<feature type="signal peptide" evidence="2">
    <location>
        <begin position="1"/>
        <end position="20"/>
    </location>
</feature>
<organism evidence="3">
    <name type="scientific">Ixodes ricinus</name>
    <name type="common">Common tick</name>
    <name type="synonym">Acarus ricinus</name>
    <dbReference type="NCBI Taxonomy" id="34613"/>
    <lineage>
        <taxon>Eukaryota</taxon>
        <taxon>Metazoa</taxon>
        <taxon>Ecdysozoa</taxon>
        <taxon>Arthropoda</taxon>
        <taxon>Chelicerata</taxon>
        <taxon>Arachnida</taxon>
        <taxon>Acari</taxon>
        <taxon>Parasitiformes</taxon>
        <taxon>Ixodida</taxon>
        <taxon>Ixodoidea</taxon>
        <taxon>Ixodidae</taxon>
        <taxon>Ixodinae</taxon>
        <taxon>Ixodes</taxon>
    </lineage>
</organism>
<accession>A0A0K8RMD9</accession>
<evidence type="ECO:0000256" key="1">
    <source>
        <dbReference type="SAM" id="MobiDB-lite"/>
    </source>
</evidence>
<dbReference type="InterPro" id="IPR024079">
    <property type="entry name" value="MetalloPept_cat_dom_sf"/>
</dbReference>
<keyword evidence="3" id="KW-0482">Metalloprotease</keyword>
<dbReference type="GO" id="GO:0006508">
    <property type="term" value="P:proteolysis"/>
    <property type="evidence" value="ECO:0007669"/>
    <property type="project" value="UniProtKB-KW"/>
</dbReference>
<sequence>MNAPKLRELLLLLLSASVSAAPGSSDVAPNLAACAGEDNDDTLYVGLHILTDQSFRACSPYRKGTLEDYLRAFVGAVDLYFRESRLPAVKVVFLGASDLTEDEEHKFIRKHRDASGTTLKGGDVLKEMMDIATEDKYQDYVGSNKVIFILTWFNITEEITENKADDKVSIPDDDYSYSESSESSLEISARSKKEKKFENVGALSNYGSICSFNGIIGQDNGKNFSGVSAAATQVATILGPMYNGSIRRRVCDDEYMEPSNTPFHSSDCSTKNKLSDSSTNDMRECLTSSLKNKEEKTTNPSNFFETHKEWTPCGVSYTGSKKCEEASSTLPEGEGDCHISCCPPAIFNFIPPYAPIPAPDGQVCSSNGICINGNCSSGISTSVEG</sequence>
<protein>
    <submittedName>
        <fullName evidence="3">Putative metalloprotease</fullName>
    </submittedName>
</protein>
<keyword evidence="2" id="KW-0732">Signal</keyword>
<feature type="region of interest" description="Disordered" evidence="1">
    <location>
        <begin position="260"/>
        <end position="280"/>
    </location>
</feature>
<keyword evidence="3" id="KW-0645">Protease</keyword>
<proteinExistence type="evidence at transcript level"/>
<keyword evidence="3" id="KW-0378">Hydrolase</keyword>
<feature type="chain" id="PRO_5005518685" evidence="2">
    <location>
        <begin position="21"/>
        <end position="385"/>
    </location>
</feature>
<evidence type="ECO:0000256" key="2">
    <source>
        <dbReference type="SAM" id="SignalP"/>
    </source>
</evidence>